<comment type="caution">
    <text evidence="1">The sequence shown here is derived from an EMBL/GenBank/DDBJ whole genome shotgun (WGS) entry which is preliminary data.</text>
</comment>
<proteinExistence type="predicted"/>
<reference evidence="1" key="1">
    <citation type="submission" date="2022-07" db="EMBL/GenBank/DDBJ databases">
        <title>Phylogenomic reconstructions and comparative analyses of Kickxellomycotina fungi.</title>
        <authorList>
            <person name="Reynolds N.K."/>
            <person name="Stajich J.E."/>
            <person name="Barry K."/>
            <person name="Grigoriev I.V."/>
            <person name="Crous P."/>
            <person name="Smith M.E."/>
        </authorList>
    </citation>
    <scope>NUCLEOTIDE SEQUENCE</scope>
    <source>
        <strain evidence="1">CBS 109366</strain>
    </source>
</reference>
<protein>
    <submittedName>
        <fullName evidence="1">Uncharacterized protein</fullName>
    </submittedName>
</protein>
<name>A0ACC1K8H5_9FUNG</name>
<dbReference type="EMBL" id="JANBUJ010000010">
    <property type="protein sequence ID" value="KAJ2775577.1"/>
    <property type="molecule type" value="Genomic_DNA"/>
</dbReference>
<dbReference type="Proteomes" id="UP001140234">
    <property type="component" value="Unassembled WGS sequence"/>
</dbReference>
<keyword evidence="2" id="KW-1185">Reference proteome</keyword>
<organism evidence="1 2">
    <name type="scientific">Coemansia nantahalensis</name>
    <dbReference type="NCBI Taxonomy" id="2789366"/>
    <lineage>
        <taxon>Eukaryota</taxon>
        <taxon>Fungi</taxon>
        <taxon>Fungi incertae sedis</taxon>
        <taxon>Zoopagomycota</taxon>
        <taxon>Kickxellomycotina</taxon>
        <taxon>Kickxellomycetes</taxon>
        <taxon>Kickxellales</taxon>
        <taxon>Kickxellaceae</taxon>
        <taxon>Coemansia</taxon>
    </lineage>
</organism>
<gene>
    <name evidence="1" type="ORF">IWQ57_000367</name>
</gene>
<evidence type="ECO:0000313" key="2">
    <source>
        <dbReference type="Proteomes" id="UP001140234"/>
    </source>
</evidence>
<sequence>MSRSGLPANHSVHRRSARGLFSVRGLPAQLHLDGVYRNGLHELLPFWVANESAQRLVLDFASMAEGALEVQRSNANWDAVGGAEREAYVALADPALSPTGYSPGEVRMVCNTHTQRAFSEVFNQLGGIDRMELAPGETVELVLVFVSAVAHDGARTPEPGADEPGGGAVRFGYHTWSSTLSLSARPDQGDPDTYTSSLRVSLCRSVLEMDPPTSRVYLDDCVSGRVYERVLWVQNASAIGLDWTMTVVETTDSSSLSSLEVLGGDLQPLAGGHLAGGASAQVVVRYTPRAAGEFLCRFLIENSNDPANMRYWVFRARASPRQKPKRVELLSDPNISFGNCTSGAWYSHDAVFKNVSETPVVLRLRVEGNTGGLTMKSAVKVQQDDADASDLDGPGLPADSARGTQSRRPSLVAADGEGLLAGEAHDEAASEGGSADSSPAHSQPVARMETRRSSLWSAPRLDAPEPAVGAAAAQEGPGDHPRSAPRVRTAAAPAAHSSHRAAMFDEVLIKPGAVRTVTLALMGNPVSGALVSAGQFGRQSFTLFCECRTATGGKQAGRAPKGAEHGDRNVERLSIPCTVNMCTPFVRVTPALLDFGSVDVGTLKTMRLLVENLSQVEATVQCALESKVINCSRSPIAIPPMQSASIRVDIYPRRINARYRKQIIVRNKHNRLNDCIVEVRSTHVDDRHMAFHNLFYKTLVPCNEQNFVDFGTVPLNSQVLRKLTLRNICRCPIDIEVSASDCAEGAAEDGGSGSAAMIAVYTVVPLMCHGAVAEEARRVARQLPLLERQAVMHSNIERFKEHPDTALPAAPAASAGGVGDRMRAALRPGVFVDKSREQGHVCLVPFRRTQPRAAHTTAVDYLDVATAAAAAAPEAKTWAVRVRTRDAAQAGSIAWPRASPADCTAESRSAVAAVLGKAQQILDEIIEHLDAIPQTLFASPEAESEYVRRQVDLRKYMDLLVESGYLRPARRVTIPALGDMPVLVILRPAGVAGAADKAALPRLDANLYFRLAGLPRDMLPYTDSPQLATLAEGDQLPMRRFLIQAALCTSELDIGQKSVNVGNMQVDEASRKYLVVQNRAETPLMYAIRKTGSIASGDICFVDDNRYGVVRGFDSRKIVFVFTPSLTGVYNEQISIANVLNALGGKKATLKAVVRRPSKLYIQSLLLEFGSGGEGPPLAMGQQSVETQLLVIKNMTSKARHVLVKPLEDMRAEPHPASLDQPRPPEAAAAAVETEAEPEPEEEAAALILAPLFPADVAVSPQTRVLDRDAEEKIESLEQKLKIAIRKNRPEKVAKYQAKLAKLRGAAGAAEPEAAAEAAAAAPAPAAAEPAIAQIRRLAGATQLAITLPANGDVSIPVAVVPRIASYGAAARLLGAQSQVTVADVRGTLAVHEDKDKDDVKLVKLLASVLLLPADVPKEEALQD</sequence>
<evidence type="ECO:0000313" key="1">
    <source>
        <dbReference type="EMBL" id="KAJ2775577.1"/>
    </source>
</evidence>
<accession>A0ACC1K8H5</accession>